<reference evidence="10" key="3">
    <citation type="submission" date="2015-06" db="UniProtKB">
        <authorList>
            <consortium name="EnsemblMetazoa"/>
        </authorList>
    </citation>
    <scope>IDENTIFICATION</scope>
</reference>
<dbReference type="AlphaFoldDB" id="T1G7C3"/>
<reference evidence="9 11" key="2">
    <citation type="journal article" date="2013" name="Nature">
        <title>Insights into bilaterian evolution from three spiralian genomes.</title>
        <authorList>
            <person name="Simakov O."/>
            <person name="Marletaz F."/>
            <person name="Cho S.J."/>
            <person name="Edsinger-Gonzales E."/>
            <person name="Havlak P."/>
            <person name="Hellsten U."/>
            <person name="Kuo D.H."/>
            <person name="Larsson T."/>
            <person name="Lv J."/>
            <person name="Arendt D."/>
            <person name="Savage R."/>
            <person name="Osoegawa K."/>
            <person name="de Jong P."/>
            <person name="Grimwood J."/>
            <person name="Chapman J.A."/>
            <person name="Shapiro H."/>
            <person name="Aerts A."/>
            <person name="Otillar R.P."/>
            <person name="Terry A.Y."/>
            <person name="Boore J.L."/>
            <person name="Grigoriev I.V."/>
            <person name="Lindberg D.R."/>
            <person name="Seaver E.C."/>
            <person name="Weisblat D.A."/>
            <person name="Putnam N.H."/>
            <person name="Rokhsar D.S."/>
        </authorList>
    </citation>
    <scope>NUCLEOTIDE SEQUENCE</scope>
</reference>
<dbReference type="KEGG" id="hro:HELRODRAFT_89337"/>
<feature type="domain" description="Protein kinase" evidence="8">
    <location>
        <begin position="22"/>
        <end position="325"/>
    </location>
</feature>
<dbReference type="Proteomes" id="UP000015101">
    <property type="component" value="Unassembled WGS sequence"/>
</dbReference>
<name>T1G7C3_HELRO</name>
<keyword evidence="6" id="KW-0067">ATP-binding</keyword>
<dbReference type="EnsemblMetazoa" id="HelroT89337">
    <property type="protein sequence ID" value="HelroP89337"/>
    <property type="gene ID" value="HelroG89337"/>
</dbReference>
<dbReference type="PANTHER" id="PTHR24349">
    <property type="entry name" value="SERINE/THREONINE-PROTEIN KINASE"/>
    <property type="match status" value="1"/>
</dbReference>
<sequence length="378" mass="43238">MNKYYFSELIIFCFFFSLEIYQSTDEYLGQGACGTVRTFFSVEKRKEFAVKIIRNTSTRVRSKVLKEIEILHHCKGHENIVQLQEFYEEDKNFYLVFEKMSGGTLLERLTRDGPLPELDVSKIVGGLASALKFLHDRSVAHRDLKLENILCSAPGDSSSSYNQDGNLSGLHPVKLCDFDLSTEFSEPTYTQPPTTTKTTTNQSQVGSIDYMAPEVVSVWLYESDQYTEQCDLWSLGVVMFILLSGLKPIVARRPHNCVCRDSNYEYICDYCREEHFEEIKRGRYDMSGPEWSSISEGAKDLIRYLLVVDPTKRLTAQQVLAHPWIVDPLSHLRIPDPLVHSLSVVDPSRTRMSAPVPIPCSPYGLLQLSILFIIYYIH</sequence>
<keyword evidence="11" id="KW-1185">Reference proteome</keyword>
<evidence type="ECO:0000256" key="3">
    <source>
        <dbReference type="ARBA" id="ARBA00022679"/>
    </source>
</evidence>
<dbReference type="GO" id="GO:0005516">
    <property type="term" value="F:calmodulin binding"/>
    <property type="evidence" value="ECO:0000318"/>
    <property type="project" value="GO_Central"/>
</dbReference>
<evidence type="ECO:0000256" key="7">
    <source>
        <dbReference type="SAM" id="SignalP"/>
    </source>
</evidence>
<dbReference type="GO" id="GO:0035556">
    <property type="term" value="P:intracellular signal transduction"/>
    <property type="evidence" value="ECO:0000318"/>
    <property type="project" value="GO_Central"/>
</dbReference>
<evidence type="ECO:0000256" key="5">
    <source>
        <dbReference type="ARBA" id="ARBA00022777"/>
    </source>
</evidence>
<dbReference type="GO" id="GO:0005737">
    <property type="term" value="C:cytoplasm"/>
    <property type="evidence" value="ECO:0000318"/>
    <property type="project" value="GO_Central"/>
</dbReference>
<dbReference type="InterPro" id="IPR050205">
    <property type="entry name" value="CDPK_Ser/Thr_kinases"/>
</dbReference>
<gene>
    <name evidence="10" type="primary">20216970</name>
    <name evidence="9" type="ORF">HELRODRAFT_89337</name>
</gene>
<dbReference type="Pfam" id="PF00069">
    <property type="entry name" value="Pkinase"/>
    <property type="match status" value="1"/>
</dbReference>
<evidence type="ECO:0000259" key="8">
    <source>
        <dbReference type="PROSITE" id="PS50011"/>
    </source>
</evidence>
<reference evidence="11" key="1">
    <citation type="submission" date="2012-12" db="EMBL/GenBank/DDBJ databases">
        <authorList>
            <person name="Hellsten U."/>
            <person name="Grimwood J."/>
            <person name="Chapman J.A."/>
            <person name="Shapiro H."/>
            <person name="Aerts A."/>
            <person name="Otillar R.P."/>
            <person name="Terry A.Y."/>
            <person name="Boore J.L."/>
            <person name="Simakov O."/>
            <person name="Marletaz F."/>
            <person name="Cho S.-J."/>
            <person name="Edsinger-Gonzales E."/>
            <person name="Havlak P."/>
            <person name="Kuo D.-H."/>
            <person name="Larsson T."/>
            <person name="Lv J."/>
            <person name="Arendt D."/>
            <person name="Savage R."/>
            <person name="Osoegawa K."/>
            <person name="de Jong P."/>
            <person name="Lindberg D.R."/>
            <person name="Seaver E.C."/>
            <person name="Weisblat D.A."/>
            <person name="Putnam N.H."/>
            <person name="Grigoriev I.V."/>
            <person name="Rokhsar D.S."/>
        </authorList>
    </citation>
    <scope>NUCLEOTIDE SEQUENCE</scope>
</reference>
<evidence type="ECO:0000256" key="2">
    <source>
        <dbReference type="ARBA" id="ARBA00022527"/>
    </source>
</evidence>
<keyword evidence="4" id="KW-0547">Nucleotide-binding</keyword>
<dbReference type="Gene3D" id="3.30.200.20">
    <property type="entry name" value="Phosphorylase Kinase, domain 1"/>
    <property type="match status" value="1"/>
</dbReference>
<proteinExistence type="inferred from homology"/>
<dbReference type="EMBL" id="AMQM01007548">
    <property type="status" value="NOT_ANNOTATED_CDS"/>
    <property type="molecule type" value="Genomic_DNA"/>
</dbReference>
<dbReference type="GO" id="GO:0005524">
    <property type="term" value="F:ATP binding"/>
    <property type="evidence" value="ECO:0007669"/>
    <property type="project" value="UniProtKB-KW"/>
</dbReference>
<keyword evidence="2" id="KW-0723">Serine/threonine-protein kinase</keyword>
<dbReference type="GO" id="GO:0009931">
    <property type="term" value="F:calcium-dependent protein serine/threonine kinase activity"/>
    <property type="evidence" value="ECO:0000318"/>
    <property type="project" value="GO_Central"/>
</dbReference>
<dbReference type="PROSITE" id="PS50011">
    <property type="entry name" value="PROTEIN_KINASE_DOM"/>
    <property type="match status" value="1"/>
</dbReference>
<dbReference type="HOGENOM" id="CLU_000288_63_0_1"/>
<evidence type="ECO:0000313" key="10">
    <source>
        <dbReference type="EnsemblMetazoa" id="HelroP89337"/>
    </source>
</evidence>
<dbReference type="GO" id="GO:0004683">
    <property type="term" value="F:calcium/calmodulin-dependent protein kinase activity"/>
    <property type="evidence" value="ECO:0000318"/>
    <property type="project" value="GO_Central"/>
</dbReference>
<dbReference type="FunFam" id="1.10.510.10:FF:002203">
    <property type="entry name" value="Uncharacterized protein"/>
    <property type="match status" value="1"/>
</dbReference>
<organism evidence="10 11">
    <name type="scientific">Helobdella robusta</name>
    <name type="common">Californian leech</name>
    <dbReference type="NCBI Taxonomy" id="6412"/>
    <lineage>
        <taxon>Eukaryota</taxon>
        <taxon>Metazoa</taxon>
        <taxon>Spiralia</taxon>
        <taxon>Lophotrochozoa</taxon>
        <taxon>Annelida</taxon>
        <taxon>Clitellata</taxon>
        <taxon>Hirudinea</taxon>
        <taxon>Rhynchobdellida</taxon>
        <taxon>Glossiphoniidae</taxon>
        <taxon>Helobdella</taxon>
    </lineage>
</organism>
<dbReference type="InterPro" id="IPR000719">
    <property type="entry name" value="Prot_kinase_dom"/>
</dbReference>
<evidence type="ECO:0000256" key="6">
    <source>
        <dbReference type="ARBA" id="ARBA00022840"/>
    </source>
</evidence>
<dbReference type="GeneID" id="20216970"/>
<feature type="signal peptide" evidence="7">
    <location>
        <begin position="1"/>
        <end position="23"/>
    </location>
</feature>
<dbReference type="PROSITE" id="PS00108">
    <property type="entry name" value="PROTEIN_KINASE_ST"/>
    <property type="match status" value="1"/>
</dbReference>
<dbReference type="OrthoDB" id="5794026at2759"/>
<dbReference type="Gene3D" id="1.10.510.10">
    <property type="entry name" value="Transferase(Phosphotransferase) domain 1"/>
    <property type="match status" value="1"/>
</dbReference>
<dbReference type="eggNOG" id="KOG0607">
    <property type="taxonomic scope" value="Eukaryota"/>
</dbReference>
<dbReference type="OMA" id="HCKGHEN"/>
<dbReference type="STRING" id="6412.T1G7C3"/>
<feature type="chain" id="PRO_5010981152" description="Protein kinase domain-containing protein" evidence="7">
    <location>
        <begin position="24"/>
        <end position="378"/>
    </location>
</feature>
<dbReference type="RefSeq" id="XP_009029365.1">
    <property type="nucleotide sequence ID" value="XM_009031117.1"/>
</dbReference>
<dbReference type="FunFam" id="3.30.200.20:FF:000906">
    <property type="entry name" value="CRE-MNK-1 protein"/>
    <property type="match status" value="1"/>
</dbReference>
<dbReference type="CTD" id="20216970"/>
<accession>T1G7C3</accession>
<comment type="similarity">
    <text evidence="1">Belongs to the protein kinase superfamily. CAMK Ser/Thr protein kinase family.</text>
</comment>
<keyword evidence="7" id="KW-0732">Signal</keyword>
<evidence type="ECO:0000256" key="1">
    <source>
        <dbReference type="ARBA" id="ARBA00006692"/>
    </source>
</evidence>
<dbReference type="GO" id="GO:0005634">
    <property type="term" value="C:nucleus"/>
    <property type="evidence" value="ECO:0000318"/>
    <property type="project" value="GO_Central"/>
</dbReference>
<dbReference type="SUPFAM" id="SSF56112">
    <property type="entry name" value="Protein kinase-like (PK-like)"/>
    <property type="match status" value="1"/>
</dbReference>
<dbReference type="InterPro" id="IPR011009">
    <property type="entry name" value="Kinase-like_dom_sf"/>
</dbReference>
<dbReference type="InParanoid" id="T1G7C3"/>
<evidence type="ECO:0000313" key="11">
    <source>
        <dbReference type="Proteomes" id="UP000015101"/>
    </source>
</evidence>
<dbReference type="InterPro" id="IPR008271">
    <property type="entry name" value="Ser/Thr_kinase_AS"/>
</dbReference>
<protein>
    <recommendedName>
        <fullName evidence="8">Protein kinase domain-containing protein</fullName>
    </recommendedName>
</protein>
<evidence type="ECO:0000313" key="9">
    <source>
        <dbReference type="EMBL" id="ESN92473.1"/>
    </source>
</evidence>
<dbReference type="EMBL" id="KB097640">
    <property type="protein sequence ID" value="ESN92473.1"/>
    <property type="molecule type" value="Genomic_DNA"/>
</dbReference>
<keyword evidence="3" id="KW-0808">Transferase</keyword>
<dbReference type="SMART" id="SM00220">
    <property type="entry name" value="S_TKc"/>
    <property type="match status" value="1"/>
</dbReference>
<keyword evidence="5" id="KW-0418">Kinase</keyword>
<evidence type="ECO:0000256" key="4">
    <source>
        <dbReference type="ARBA" id="ARBA00022741"/>
    </source>
</evidence>